<feature type="transmembrane region" description="Helical" evidence="2">
    <location>
        <begin position="12"/>
        <end position="33"/>
    </location>
</feature>
<dbReference type="Proteomes" id="UP001589788">
    <property type="component" value="Unassembled WGS sequence"/>
</dbReference>
<organism evidence="3 4">
    <name type="scientific">Aciditerrimonas ferrireducens</name>
    <dbReference type="NCBI Taxonomy" id="667306"/>
    <lineage>
        <taxon>Bacteria</taxon>
        <taxon>Bacillati</taxon>
        <taxon>Actinomycetota</taxon>
        <taxon>Acidimicrobiia</taxon>
        <taxon>Acidimicrobiales</taxon>
        <taxon>Acidimicrobiaceae</taxon>
        <taxon>Aciditerrimonas</taxon>
    </lineage>
</organism>
<dbReference type="EMBL" id="JBHLYQ010000054">
    <property type="protein sequence ID" value="MFC0081879.1"/>
    <property type="molecule type" value="Genomic_DNA"/>
</dbReference>
<feature type="transmembrane region" description="Helical" evidence="2">
    <location>
        <begin position="203"/>
        <end position="225"/>
    </location>
</feature>
<feature type="transmembrane region" description="Helical" evidence="2">
    <location>
        <begin position="40"/>
        <end position="60"/>
    </location>
</feature>
<evidence type="ECO:0000256" key="2">
    <source>
        <dbReference type="SAM" id="Phobius"/>
    </source>
</evidence>
<accession>A0ABV6C2H6</accession>
<keyword evidence="2" id="KW-1133">Transmembrane helix</keyword>
<keyword evidence="2" id="KW-0472">Membrane</keyword>
<evidence type="ECO:0000256" key="1">
    <source>
        <dbReference type="SAM" id="MobiDB-lite"/>
    </source>
</evidence>
<feature type="transmembrane region" description="Helical" evidence="2">
    <location>
        <begin position="126"/>
        <end position="148"/>
    </location>
</feature>
<keyword evidence="2" id="KW-0812">Transmembrane</keyword>
<dbReference type="NCBIfam" id="TIGR02206">
    <property type="entry name" value="intg_mem_TP0381"/>
    <property type="match status" value="1"/>
</dbReference>
<feature type="transmembrane region" description="Helical" evidence="2">
    <location>
        <begin position="160"/>
        <end position="183"/>
    </location>
</feature>
<reference evidence="3 4" key="1">
    <citation type="submission" date="2024-09" db="EMBL/GenBank/DDBJ databases">
        <authorList>
            <person name="Sun Q."/>
            <person name="Mori K."/>
        </authorList>
    </citation>
    <scope>NUCLEOTIDE SEQUENCE [LARGE SCALE GENOMIC DNA]</scope>
    <source>
        <strain evidence="3 4">JCM 15389</strain>
    </source>
</reference>
<gene>
    <name evidence="3" type="ORF">ACFFRE_06930</name>
</gene>
<keyword evidence="4" id="KW-1185">Reference proteome</keyword>
<name>A0ABV6C2H6_9ACTN</name>
<evidence type="ECO:0000313" key="3">
    <source>
        <dbReference type="EMBL" id="MFC0081879.1"/>
    </source>
</evidence>
<feature type="region of interest" description="Disordered" evidence="1">
    <location>
        <begin position="232"/>
        <end position="254"/>
    </location>
</feature>
<sequence>MQLSVLAVVSPGAYWGAVGATALAIAGVCWAGLRRPGRWRVWLADALGLVLLADAASFVVSEILAGDFDPRTDLPLALCDMGVLVAAAACLSRQHLLVEITWFWGLAGTLQGLLTPDLDVGFPHLAFFEYVVGHAGIVLAACFLVIGFGLHPRRRAAPRVFLLTLAYTALVGTVDGLTGANYMFLRQPPPEWTLLSVLGPWPWYIAGAAGVAVVLLTVLDLPFWAERRRAARAAQDQPAGPPPALRLPAASPRQ</sequence>
<evidence type="ECO:0000313" key="4">
    <source>
        <dbReference type="Proteomes" id="UP001589788"/>
    </source>
</evidence>
<comment type="caution">
    <text evidence="3">The sequence shown here is derived from an EMBL/GenBank/DDBJ whole genome shotgun (WGS) entry which is preliminary data.</text>
</comment>
<protein>
    <submittedName>
        <fullName evidence="3">TIGR02206 family membrane protein</fullName>
    </submittedName>
</protein>
<dbReference type="Pfam" id="PF14808">
    <property type="entry name" value="TMEM164"/>
    <property type="match status" value="1"/>
</dbReference>
<dbReference type="RefSeq" id="WP_377789200.1">
    <property type="nucleotide sequence ID" value="NZ_JBHLYQ010000054.1"/>
</dbReference>
<proteinExistence type="predicted"/>
<dbReference type="InterPro" id="IPR011737">
    <property type="entry name" value="CHP02206_TP0381"/>
</dbReference>